<dbReference type="InterPro" id="IPR016162">
    <property type="entry name" value="Ald_DH_N"/>
</dbReference>
<evidence type="ECO:0000256" key="1">
    <source>
        <dbReference type="ARBA" id="ARBA00023002"/>
    </source>
</evidence>
<keyword evidence="5" id="KW-1185">Reference proteome</keyword>
<dbReference type="RefSeq" id="WP_065993503.1">
    <property type="nucleotide sequence ID" value="NZ_CP029397.2"/>
</dbReference>
<accession>A0A2S2FG88</accession>
<evidence type="ECO:0000259" key="3">
    <source>
        <dbReference type="Pfam" id="PF00171"/>
    </source>
</evidence>
<name>A0A2S2FG88_9GAMM</name>
<dbReference type="InterPro" id="IPR044638">
    <property type="entry name" value="ALDH7A1-like"/>
</dbReference>
<dbReference type="EMBL" id="CP029397">
    <property type="protein sequence ID" value="AWL30001.1"/>
    <property type="molecule type" value="Genomic_DNA"/>
</dbReference>
<dbReference type="STRING" id="1871111.GCA_001704615_02643"/>
<evidence type="ECO:0000313" key="4">
    <source>
        <dbReference type="EMBL" id="AWL30001.1"/>
    </source>
</evidence>
<keyword evidence="1" id="KW-0560">Oxidoreductase</keyword>
<gene>
    <name evidence="4" type="ORF">DJ533_16225</name>
</gene>
<proteinExistence type="predicted"/>
<dbReference type="Gene3D" id="3.40.605.10">
    <property type="entry name" value="Aldehyde Dehydrogenase, Chain A, domain 1"/>
    <property type="match status" value="1"/>
</dbReference>
<dbReference type="PANTHER" id="PTHR43521:SF1">
    <property type="entry name" value="ALPHA-AMINOADIPIC SEMIALDEHYDE DEHYDROGENASE"/>
    <property type="match status" value="1"/>
</dbReference>
<feature type="domain" description="Aldehyde dehydrogenase" evidence="3">
    <location>
        <begin position="44"/>
        <end position="505"/>
    </location>
</feature>
<evidence type="ECO:0000313" key="5">
    <source>
        <dbReference type="Proteomes" id="UP000245977"/>
    </source>
</evidence>
<dbReference type="OrthoDB" id="9812625at2"/>
<dbReference type="Gene3D" id="3.40.309.10">
    <property type="entry name" value="Aldehyde Dehydrogenase, Chain A, domain 2"/>
    <property type="match status" value="1"/>
</dbReference>
<dbReference type="Pfam" id="PF00171">
    <property type="entry name" value="Aldedh"/>
    <property type="match status" value="1"/>
</dbReference>
<dbReference type="GO" id="GO:0004029">
    <property type="term" value="F:aldehyde dehydrogenase (NAD+) activity"/>
    <property type="evidence" value="ECO:0007669"/>
    <property type="project" value="InterPro"/>
</dbReference>
<dbReference type="InterPro" id="IPR015590">
    <property type="entry name" value="Aldehyde_DH_dom"/>
</dbReference>
<dbReference type="InterPro" id="IPR016161">
    <property type="entry name" value="Ald_DH/histidinol_DH"/>
</dbReference>
<evidence type="ECO:0000256" key="2">
    <source>
        <dbReference type="ARBA" id="ARBA00023027"/>
    </source>
</evidence>
<keyword evidence="2" id="KW-0520">NAD</keyword>
<dbReference type="PANTHER" id="PTHR43521">
    <property type="entry name" value="ALPHA-AMINOADIPIC SEMIALDEHYDE DEHYDROGENASE"/>
    <property type="match status" value="1"/>
</dbReference>
<organism evidence="4 5">
    <name type="scientific">Acinetobacter defluvii</name>
    <dbReference type="NCBI Taxonomy" id="1871111"/>
    <lineage>
        <taxon>Bacteria</taxon>
        <taxon>Pseudomonadati</taxon>
        <taxon>Pseudomonadota</taxon>
        <taxon>Gammaproteobacteria</taxon>
        <taxon>Moraxellales</taxon>
        <taxon>Moraxellaceae</taxon>
        <taxon>Acinetobacter</taxon>
    </lineage>
</organism>
<dbReference type="SUPFAM" id="SSF53720">
    <property type="entry name" value="ALDH-like"/>
    <property type="match status" value="1"/>
</dbReference>
<dbReference type="AlphaFoldDB" id="A0A2S2FG88"/>
<reference evidence="4" key="1">
    <citation type="submission" date="2019-08" db="EMBL/GenBank/DDBJ databases">
        <title>The complete genome of Acinetobacter defluvii strain WCHAD010030.</title>
        <authorList>
            <person name="Hu Y."/>
            <person name="Qin J."/>
            <person name="Feng Y."/>
            <person name="Zong Z."/>
        </authorList>
    </citation>
    <scope>NUCLEOTIDE SEQUENCE</scope>
    <source>
        <strain evidence="4">WCHA30</strain>
    </source>
</reference>
<protein>
    <submittedName>
        <fullName evidence="4">Aldehyde dehydrogenase family protein</fullName>
    </submittedName>
</protein>
<sequence>MNIAQKNYADDALFNTEQVLKAFDLDQLHAGSYGVKQGWSGVEGREVIHAVCPADNEIVGQIAASTAEDYEEIMQASVAYQKKWRMVPAPRRGELINRIGQLVQQNMEVLAGIVALDTGKSLMEAKGELKEVVDMATLAAGQSRMMYGFTQQSQRVKHRMYDQWLPLGVVGVISAYNFPAAVWAQNGFLAAIGGNTVVWKPSPKVPLTAIAMQKLANQAMQEMQFEGVFTLFLPAQNDVAELMIRDERVSMVSFTGSTGVGKKVANVVGSTLGRKYMLECSGNNGCIVDETADLKLAARAITFGAVGTTGQRCTSTRRLIVHRSVMVELIELLKQSFDQISIGDPREKDTVVGPLIDAAAVEEYQATVKRAQELGGKVVYGGQRIDRPGLYVEACLITDVQPEWDCVQHETFAPIVFVMPYDDLEEAIAIHNGVAQGLASGIHSSNLSNIELFLSAAGSDCGIVRVNMGTTGADVGAAFGGEKETGGGRTAGSDAWKGYVRRQSVCINWGGESAWDSRISL</sequence>
<dbReference type="KEGG" id="adv:DJ533_16225"/>
<dbReference type="Proteomes" id="UP000245977">
    <property type="component" value="Chromosome"/>
</dbReference>
<dbReference type="InterPro" id="IPR016163">
    <property type="entry name" value="Ald_DH_C"/>
</dbReference>